<feature type="compositionally biased region" description="Basic and acidic residues" evidence="1">
    <location>
        <begin position="35"/>
        <end position="54"/>
    </location>
</feature>
<keyword evidence="3" id="KW-1185">Reference proteome</keyword>
<organism evidence="2 3">
    <name type="scientific">Caenorhabditis nigoni</name>
    <dbReference type="NCBI Taxonomy" id="1611254"/>
    <lineage>
        <taxon>Eukaryota</taxon>
        <taxon>Metazoa</taxon>
        <taxon>Ecdysozoa</taxon>
        <taxon>Nematoda</taxon>
        <taxon>Chromadorea</taxon>
        <taxon>Rhabditida</taxon>
        <taxon>Rhabditina</taxon>
        <taxon>Rhabditomorpha</taxon>
        <taxon>Rhabditoidea</taxon>
        <taxon>Rhabditidae</taxon>
        <taxon>Peloderinae</taxon>
        <taxon>Caenorhabditis</taxon>
    </lineage>
</organism>
<evidence type="ECO:0000313" key="3">
    <source>
        <dbReference type="Proteomes" id="UP000230233"/>
    </source>
</evidence>
<proteinExistence type="predicted"/>
<dbReference type="EMBL" id="PDUG01000003">
    <property type="protein sequence ID" value="PIC41547.1"/>
    <property type="molecule type" value="Genomic_DNA"/>
</dbReference>
<feature type="region of interest" description="Disordered" evidence="1">
    <location>
        <begin position="99"/>
        <end position="153"/>
    </location>
</feature>
<reference evidence="3" key="1">
    <citation type="submission" date="2017-10" db="EMBL/GenBank/DDBJ databases">
        <title>Rapid genome shrinkage in a self-fertile nematode reveals novel sperm competition proteins.</title>
        <authorList>
            <person name="Yin D."/>
            <person name="Schwarz E.M."/>
            <person name="Thomas C.G."/>
            <person name="Felde R.L."/>
            <person name="Korf I.F."/>
            <person name="Cutter A.D."/>
            <person name="Schartner C.M."/>
            <person name="Ralston E.J."/>
            <person name="Meyer B.J."/>
            <person name="Haag E.S."/>
        </authorList>
    </citation>
    <scope>NUCLEOTIDE SEQUENCE [LARGE SCALE GENOMIC DNA]</scope>
    <source>
        <strain evidence="3">JU1422</strain>
    </source>
</reference>
<feature type="compositionally biased region" description="Basic residues" evidence="1">
    <location>
        <begin position="105"/>
        <end position="134"/>
    </location>
</feature>
<accession>A0A2G5UPQ8</accession>
<comment type="caution">
    <text evidence="2">The sequence shown here is derived from an EMBL/GenBank/DDBJ whole genome shotgun (WGS) entry which is preliminary data.</text>
</comment>
<protein>
    <submittedName>
        <fullName evidence="2">Uncharacterized protein</fullName>
    </submittedName>
</protein>
<sequence>MEFRLDADRDIWWRVESNLLDIDVANQPIPSPSPSDEKLPILEKENTVQEEHSEKKKKKKIPEIHLCRTILKTPIRLKRKDPDQRFSIQISMLCWKPNLQNSSNQRKRRSLRNRKSTKRRKNTKQAQRNHRRPPHQSQPPLPPHKTIQSSMSRKLVTLTPFATSRRKTVLQTVK</sequence>
<evidence type="ECO:0000313" key="2">
    <source>
        <dbReference type="EMBL" id="PIC41547.1"/>
    </source>
</evidence>
<dbReference type="AlphaFoldDB" id="A0A2G5UPQ8"/>
<feature type="region of interest" description="Disordered" evidence="1">
    <location>
        <begin position="26"/>
        <end position="60"/>
    </location>
</feature>
<gene>
    <name evidence="2" type="primary">Cnig_chr_III.g8928</name>
    <name evidence="2" type="ORF">B9Z55_008928</name>
</gene>
<name>A0A2G5UPQ8_9PELO</name>
<evidence type="ECO:0000256" key="1">
    <source>
        <dbReference type="SAM" id="MobiDB-lite"/>
    </source>
</evidence>
<dbReference type="Proteomes" id="UP000230233">
    <property type="component" value="Chromosome III"/>
</dbReference>